<protein>
    <submittedName>
        <fullName evidence="1">Uncharacterized protein</fullName>
    </submittedName>
</protein>
<evidence type="ECO:0000313" key="2">
    <source>
        <dbReference type="Proteomes" id="UP000580250"/>
    </source>
</evidence>
<evidence type="ECO:0000313" key="1">
    <source>
        <dbReference type="EMBL" id="CAD2157686.1"/>
    </source>
</evidence>
<dbReference type="AlphaFoldDB" id="A0A6V7UJD6"/>
<gene>
    <name evidence="1" type="ORF">MENT_LOCUS12755</name>
</gene>
<accession>A0A6V7UJD6</accession>
<dbReference type="EMBL" id="CAJEWN010000067">
    <property type="protein sequence ID" value="CAD2157686.1"/>
    <property type="molecule type" value="Genomic_DNA"/>
</dbReference>
<dbReference type="Proteomes" id="UP000580250">
    <property type="component" value="Unassembled WGS sequence"/>
</dbReference>
<name>A0A6V7UJD6_MELEN</name>
<organism evidence="1 2">
    <name type="scientific">Meloidogyne enterolobii</name>
    <name type="common">Root-knot nematode worm</name>
    <name type="synonym">Meloidogyne mayaguensis</name>
    <dbReference type="NCBI Taxonomy" id="390850"/>
    <lineage>
        <taxon>Eukaryota</taxon>
        <taxon>Metazoa</taxon>
        <taxon>Ecdysozoa</taxon>
        <taxon>Nematoda</taxon>
        <taxon>Chromadorea</taxon>
        <taxon>Rhabditida</taxon>
        <taxon>Tylenchina</taxon>
        <taxon>Tylenchomorpha</taxon>
        <taxon>Tylenchoidea</taxon>
        <taxon>Meloidogynidae</taxon>
        <taxon>Meloidogyninae</taxon>
        <taxon>Meloidogyne</taxon>
    </lineage>
</organism>
<proteinExistence type="predicted"/>
<reference evidence="1 2" key="1">
    <citation type="submission" date="2020-08" db="EMBL/GenBank/DDBJ databases">
        <authorList>
            <person name="Koutsovoulos G."/>
            <person name="Danchin GJ E."/>
        </authorList>
    </citation>
    <scope>NUCLEOTIDE SEQUENCE [LARGE SCALE GENOMIC DNA]</scope>
</reference>
<comment type="caution">
    <text evidence="1">The sequence shown here is derived from an EMBL/GenBank/DDBJ whole genome shotgun (WGS) entry which is preliminary data.</text>
</comment>
<sequence>MDGVLFYRIQQDNISNDLVMSRQKQNQASRQSKLNLRRDVCTYLELSCAMKNI</sequence>